<dbReference type="CDD" id="cd07389">
    <property type="entry name" value="MPP_PhoD"/>
    <property type="match status" value="1"/>
</dbReference>
<evidence type="ECO:0000313" key="2">
    <source>
        <dbReference type="EMBL" id="OXT02828.1"/>
    </source>
</evidence>
<dbReference type="EMBL" id="NBYO01000001">
    <property type="protein sequence ID" value="OXT02828.1"/>
    <property type="molecule type" value="Genomic_DNA"/>
</dbReference>
<sequence length="474" mass="53748">MRGAKEGRAHFALLTLRPSDRPSAPLRTDEREWQPHAVFNRYGVTADRYLFELPVGLPNGWYELDGERINLATDYEGDDMRVAFVSCNGQEQGDLEREKEQRNTLWSRLKAEHAEAPLHLLLQGGDQIYADEILDAHPLTRRWEDEEDYFGNDVTAEDVETIRVALSRSLFGRYLVLLGHDEAKSLLSSVPTISMWDDHDICDGWGSLAEGKLDSPVGQTVYEVAREHFLLFQQAATLDDLPDIMMDRTAGGFGVHVELPGLHVLAPDLRSERRPDRVMGEEGWRTFDEALKKAAGHRVLFVSTVPVLGPRLSLVESMMNIIPGAQKYEDDLRDQWQSRHHRKEWTRMLARLVKAKDEEGTDVTVLSGEIHLATRGTLACKTGTVHQLVASGITHDPPPRGWARTLGTLAWLGETPLPNHPIRMRSIPGHPRTYCDQRNYLRLMRKGEQWLAWWETEEDGTTDMLDLSAVDPSV</sequence>
<dbReference type="Proteomes" id="UP000215405">
    <property type="component" value="Unassembled WGS sequence"/>
</dbReference>
<organism evidence="2 3">
    <name type="scientific">Notoacmeibacter marinus</name>
    <dbReference type="NCBI Taxonomy" id="1876515"/>
    <lineage>
        <taxon>Bacteria</taxon>
        <taxon>Pseudomonadati</taxon>
        <taxon>Pseudomonadota</taxon>
        <taxon>Alphaproteobacteria</taxon>
        <taxon>Hyphomicrobiales</taxon>
        <taxon>Notoacmeibacteraceae</taxon>
        <taxon>Notoacmeibacter</taxon>
    </lineage>
</organism>
<dbReference type="InterPro" id="IPR018946">
    <property type="entry name" value="PhoD-like_MPP"/>
</dbReference>
<protein>
    <recommendedName>
        <fullName evidence="1">PhoD-like phosphatase domain-containing protein</fullName>
    </recommendedName>
</protein>
<proteinExistence type="predicted"/>
<dbReference type="GO" id="GO:0016020">
    <property type="term" value="C:membrane"/>
    <property type="evidence" value="ECO:0007669"/>
    <property type="project" value="TreeGrafter"/>
</dbReference>
<dbReference type="AlphaFoldDB" id="A0A231V3S3"/>
<dbReference type="PANTHER" id="PTHR46689">
    <property type="entry name" value="MEMBRANE PROTEIN, PUTATIVE-RELATED"/>
    <property type="match status" value="1"/>
</dbReference>
<keyword evidence="3" id="KW-1185">Reference proteome</keyword>
<name>A0A231V3S3_9HYPH</name>
<dbReference type="Pfam" id="PF19050">
    <property type="entry name" value="PhoD_2"/>
    <property type="match status" value="1"/>
</dbReference>
<evidence type="ECO:0000313" key="3">
    <source>
        <dbReference type="Proteomes" id="UP000215405"/>
    </source>
</evidence>
<accession>A0A231V3S3</accession>
<evidence type="ECO:0000259" key="1">
    <source>
        <dbReference type="Pfam" id="PF19050"/>
    </source>
</evidence>
<dbReference type="SUPFAM" id="SSF56300">
    <property type="entry name" value="Metallo-dependent phosphatases"/>
    <property type="match status" value="1"/>
</dbReference>
<dbReference type="InterPro" id="IPR029052">
    <property type="entry name" value="Metallo-depent_PP-like"/>
</dbReference>
<dbReference type="InterPro" id="IPR038607">
    <property type="entry name" value="PhoD-like_sf"/>
</dbReference>
<dbReference type="InterPro" id="IPR043904">
    <property type="entry name" value="PhoD_2-like"/>
</dbReference>
<dbReference type="PANTHER" id="PTHR46689:SF1">
    <property type="entry name" value="PHOD-LIKE PHOSPHATASE DOMAIN-CONTAINING PROTEIN"/>
    <property type="match status" value="1"/>
</dbReference>
<gene>
    <name evidence="2" type="ORF">B7H23_00335</name>
</gene>
<dbReference type="Gene3D" id="3.60.21.70">
    <property type="entry name" value="PhoD-like phosphatase"/>
    <property type="match status" value="1"/>
</dbReference>
<reference evidence="3" key="1">
    <citation type="journal article" date="2017" name="Int. J. Syst. Evol. Microbiol.">
        <title>Notoacmeibacter marinus gen. nov., sp. nov., isolated from the gut of a limpet and proposal of Notoacmeibacteraceae fam. nov. in the order Rhizobiales of the class Alphaproteobacteria.</title>
        <authorList>
            <person name="Huang Z."/>
            <person name="Guo F."/>
            <person name="Lai Q."/>
        </authorList>
    </citation>
    <scope>NUCLEOTIDE SEQUENCE [LARGE SCALE GENOMIC DNA]</scope>
    <source>
        <strain evidence="3">XMTR2A4</strain>
    </source>
</reference>
<comment type="caution">
    <text evidence="2">The sequence shown here is derived from an EMBL/GenBank/DDBJ whole genome shotgun (WGS) entry which is preliminary data.</text>
</comment>
<feature type="domain" description="PhoD-like phosphatase" evidence="1">
    <location>
        <begin position="104"/>
        <end position="326"/>
    </location>
</feature>